<keyword evidence="4 6" id="KW-0472">Membrane</keyword>
<dbReference type="AlphaFoldDB" id="A0A2T2X0W2"/>
<dbReference type="InterPro" id="IPR001733">
    <property type="entry name" value="Peptidase_S26B"/>
</dbReference>
<evidence type="ECO:0000256" key="4">
    <source>
        <dbReference type="ARBA" id="ARBA00023136"/>
    </source>
</evidence>
<dbReference type="PANTHER" id="PTHR10806:SF6">
    <property type="entry name" value="SIGNAL PEPTIDASE COMPLEX CATALYTIC SUBUNIT SEC11"/>
    <property type="match status" value="1"/>
</dbReference>
<dbReference type="GO" id="GO:0004252">
    <property type="term" value="F:serine-type endopeptidase activity"/>
    <property type="evidence" value="ECO:0007669"/>
    <property type="project" value="UniProtKB-UniRule"/>
</dbReference>
<organism evidence="7 8">
    <name type="scientific">Sulfobacillus benefaciens</name>
    <dbReference type="NCBI Taxonomy" id="453960"/>
    <lineage>
        <taxon>Bacteria</taxon>
        <taxon>Bacillati</taxon>
        <taxon>Bacillota</taxon>
        <taxon>Clostridia</taxon>
        <taxon>Eubacteriales</taxon>
        <taxon>Clostridiales Family XVII. Incertae Sedis</taxon>
        <taxon>Sulfobacillus</taxon>
    </lineage>
</organism>
<comment type="subcellular location">
    <subcellularLocation>
        <location evidence="1">Membrane</location>
    </subcellularLocation>
</comment>
<dbReference type="InterPro" id="IPR036286">
    <property type="entry name" value="LexA/Signal_pep-like_sf"/>
</dbReference>
<protein>
    <recommendedName>
        <fullName evidence="5">Signal peptidase I</fullName>
        <ecNumber evidence="5">3.4.21.89</ecNumber>
    </recommendedName>
</protein>
<dbReference type="SUPFAM" id="SSF51306">
    <property type="entry name" value="LexA/Signal peptidase"/>
    <property type="match status" value="1"/>
</dbReference>
<dbReference type="CDD" id="cd06530">
    <property type="entry name" value="S26_SPase_I"/>
    <property type="match status" value="1"/>
</dbReference>
<dbReference type="GO" id="GO:0016020">
    <property type="term" value="C:membrane"/>
    <property type="evidence" value="ECO:0007669"/>
    <property type="project" value="UniProtKB-SubCell"/>
</dbReference>
<dbReference type="GO" id="GO:0009003">
    <property type="term" value="F:signal peptidase activity"/>
    <property type="evidence" value="ECO:0007669"/>
    <property type="project" value="UniProtKB-EC"/>
</dbReference>
<dbReference type="EMBL" id="PXYT01000021">
    <property type="protein sequence ID" value="PSR28116.1"/>
    <property type="molecule type" value="Genomic_DNA"/>
</dbReference>
<dbReference type="EC" id="3.4.21.89" evidence="5"/>
<evidence type="ECO:0000313" key="8">
    <source>
        <dbReference type="Proteomes" id="UP000242699"/>
    </source>
</evidence>
<evidence type="ECO:0000256" key="2">
    <source>
        <dbReference type="ARBA" id="ARBA00022692"/>
    </source>
</evidence>
<reference evidence="7 8" key="1">
    <citation type="journal article" date="2014" name="BMC Genomics">
        <title>Comparison of environmental and isolate Sulfobacillus genomes reveals diverse carbon, sulfur, nitrogen, and hydrogen metabolisms.</title>
        <authorList>
            <person name="Justice N.B."/>
            <person name="Norman A."/>
            <person name="Brown C.T."/>
            <person name="Singh A."/>
            <person name="Thomas B.C."/>
            <person name="Banfield J.F."/>
        </authorList>
    </citation>
    <scope>NUCLEOTIDE SEQUENCE [LARGE SCALE GENOMIC DNA]</scope>
    <source>
        <strain evidence="7">AMDSBA1</strain>
    </source>
</reference>
<feature type="transmembrane region" description="Helical" evidence="6">
    <location>
        <begin position="300"/>
        <end position="321"/>
    </location>
</feature>
<keyword evidence="2 6" id="KW-0812">Transmembrane</keyword>
<evidence type="ECO:0000256" key="3">
    <source>
        <dbReference type="ARBA" id="ARBA00022989"/>
    </source>
</evidence>
<evidence type="ECO:0000313" key="7">
    <source>
        <dbReference type="EMBL" id="PSR28116.1"/>
    </source>
</evidence>
<evidence type="ECO:0000256" key="1">
    <source>
        <dbReference type="ARBA" id="ARBA00004370"/>
    </source>
</evidence>
<feature type="transmembrane region" description="Helical" evidence="6">
    <location>
        <begin position="166"/>
        <end position="185"/>
    </location>
</feature>
<proteinExistence type="predicted"/>
<evidence type="ECO:0000256" key="6">
    <source>
        <dbReference type="SAM" id="Phobius"/>
    </source>
</evidence>
<accession>A0A2T2X0W2</accession>
<evidence type="ECO:0000256" key="5">
    <source>
        <dbReference type="NCBIfam" id="TIGR02228"/>
    </source>
</evidence>
<dbReference type="GO" id="GO:0006465">
    <property type="term" value="P:signal peptide processing"/>
    <property type="evidence" value="ECO:0007669"/>
    <property type="project" value="UniProtKB-UniRule"/>
</dbReference>
<gene>
    <name evidence="7" type="ORF">C7B43_10335</name>
</gene>
<comment type="caution">
    <text evidence="7">The sequence shown here is derived from an EMBL/GenBank/DDBJ whole genome shotgun (WGS) entry which is preliminary data.</text>
</comment>
<dbReference type="PANTHER" id="PTHR10806">
    <property type="entry name" value="SIGNAL PEPTIDASE COMPLEX CATALYTIC SUBUNIT SEC11"/>
    <property type="match status" value="1"/>
</dbReference>
<sequence>MDLVAEVPLLSQNWRGFQLSCSLVYVDSAPQRASWRCLHIYHAHHCFLGLHRLPGYQVTGSSHRSAFKWPVVEYLDYIGLVSVPIYPFAQITSLSIGAIHQFGNLGALHNRGKRPTLGGDVIQRKPKVLCPYPRRNCNMKDTAHSVLRRPHTHGVSKPVWKTVGKWSLIAVFLMIMAFFIVIDLGDFGVQGMPDSFVVRSGSMTPVFNTGSLVVDTRFIPSSAVRAGEIVTFVNPIQPTTLLTHQIVGVVQKNHSTYIKTQGKANKQPDPFLTPKTNIVGIYHFAIPYLGYVIVFLKTRWLWILEMAAGLVLIDLAVTRFIRPSRKGAQS</sequence>
<keyword evidence="3 6" id="KW-1133">Transmembrane helix</keyword>
<name>A0A2T2X0W2_9FIRM</name>
<dbReference type="InterPro" id="IPR019533">
    <property type="entry name" value="Peptidase_S26"/>
</dbReference>
<dbReference type="Proteomes" id="UP000242699">
    <property type="component" value="Unassembled WGS sequence"/>
</dbReference>
<dbReference type="NCBIfam" id="TIGR02228">
    <property type="entry name" value="sigpep_I_arch"/>
    <property type="match status" value="1"/>
</dbReference>
<feature type="transmembrane region" description="Helical" evidence="6">
    <location>
        <begin position="276"/>
        <end position="294"/>
    </location>
</feature>